<keyword evidence="2" id="KW-1185">Reference proteome</keyword>
<organism evidence="1 2">
    <name type="scientific">Candidatus Nitrospira inopinata</name>
    <dbReference type="NCBI Taxonomy" id="1715989"/>
    <lineage>
        <taxon>Bacteria</taxon>
        <taxon>Pseudomonadati</taxon>
        <taxon>Nitrospirota</taxon>
        <taxon>Nitrospiria</taxon>
        <taxon>Nitrospirales</taxon>
        <taxon>Nitrospiraceae</taxon>
        <taxon>Nitrospira</taxon>
    </lineage>
</organism>
<evidence type="ECO:0000313" key="1">
    <source>
        <dbReference type="EMBL" id="CUQ65972.1"/>
    </source>
</evidence>
<name>A0A0S4KUB1_9BACT</name>
<dbReference type="STRING" id="1715989.NITINOP_0997"/>
<dbReference type="AlphaFoldDB" id="A0A0S4KUB1"/>
<reference evidence="2" key="1">
    <citation type="submission" date="2015-09" db="EMBL/GenBank/DDBJ databases">
        <authorList>
            <person name="Daims H."/>
        </authorList>
    </citation>
    <scope>NUCLEOTIDE SEQUENCE [LARGE SCALE GENOMIC DNA]</scope>
</reference>
<proteinExistence type="predicted"/>
<dbReference type="Proteomes" id="UP000066284">
    <property type="component" value="Chromosome 1"/>
</dbReference>
<evidence type="ECO:0000313" key="2">
    <source>
        <dbReference type="Proteomes" id="UP000066284"/>
    </source>
</evidence>
<protein>
    <submittedName>
        <fullName evidence="1">Uncharacterized protein</fullName>
    </submittedName>
</protein>
<accession>A0A0S4KUB1</accession>
<dbReference type="KEGG" id="nio:NITINOP_0997"/>
<dbReference type="EMBL" id="LN885086">
    <property type="protein sequence ID" value="CUQ65972.1"/>
    <property type="molecule type" value="Genomic_DNA"/>
</dbReference>
<gene>
    <name evidence="1" type="ORF">NITINOP_0997</name>
</gene>
<sequence>MGDPSTYAADYNDALRNKSTERGVIPDETILAPSVQGGYSAPLH</sequence>